<dbReference type="EMBL" id="JAAAID010001189">
    <property type="protein sequence ID" value="KAG0011197.1"/>
    <property type="molecule type" value="Genomic_DNA"/>
</dbReference>
<reference evidence="1" key="1">
    <citation type="journal article" date="2020" name="Fungal Divers.">
        <title>Resolving the Mortierellaceae phylogeny through synthesis of multi-gene phylogenetics and phylogenomics.</title>
        <authorList>
            <person name="Vandepol N."/>
            <person name="Liber J."/>
            <person name="Desiro A."/>
            <person name="Na H."/>
            <person name="Kennedy M."/>
            <person name="Barry K."/>
            <person name="Grigoriev I.V."/>
            <person name="Miller A.N."/>
            <person name="O'Donnell K."/>
            <person name="Stajich J.E."/>
            <person name="Bonito G."/>
        </authorList>
    </citation>
    <scope>NUCLEOTIDE SEQUENCE</scope>
    <source>
        <strain evidence="1">NRRL 2769</strain>
    </source>
</reference>
<dbReference type="Gene3D" id="2.80.10.50">
    <property type="match status" value="1"/>
</dbReference>
<comment type="caution">
    <text evidence="1">The sequence shown here is derived from an EMBL/GenBank/DDBJ whole genome shotgun (WGS) entry which is preliminary data.</text>
</comment>
<protein>
    <recommendedName>
        <fullName evidence="3">Ricin B lectin domain-containing protein</fullName>
    </recommendedName>
</protein>
<keyword evidence="2" id="KW-1185">Reference proteome</keyword>
<evidence type="ECO:0000313" key="1">
    <source>
        <dbReference type="EMBL" id="KAG0011197.1"/>
    </source>
</evidence>
<sequence>MLFPEDRPFGIRLCGSNLVIDVSGACDDIGTNIIVWHQKLGDNANQRWIYENNKLRSLKSGLILSAPQLEYYAKAEQQHDTGMKGQSYKYV</sequence>
<proteinExistence type="predicted"/>
<evidence type="ECO:0008006" key="3">
    <source>
        <dbReference type="Google" id="ProtNLM"/>
    </source>
</evidence>
<dbReference type="SUPFAM" id="SSF50370">
    <property type="entry name" value="Ricin B-like lectins"/>
    <property type="match status" value="1"/>
</dbReference>
<dbReference type="Proteomes" id="UP000703661">
    <property type="component" value="Unassembled WGS sequence"/>
</dbReference>
<dbReference type="AlphaFoldDB" id="A0A9P6MSB2"/>
<gene>
    <name evidence="1" type="ORF">BGZ80_000853</name>
</gene>
<evidence type="ECO:0000313" key="2">
    <source>
        <dbReference type="Proteomes" id="UP000703661"/>
    </source>
</evidence>
<accession>A0A9P6MSB2</accession>
<name>A0A9P6MSB2_9FUNG</name>
<organism evidence="1 2">
    <name type="scientific">Entomortierella chlamydospora</name>
    <dbReference type="NCBI Taxonomy" id="101097"/>
    <lineage>
        <taxon>Eukaryota</taxon>
        <taxon>Fungi</taxon>
        <taxon>Fungi incertae sedis</taxon>
        <taxon>Mucoromycota</taxon>
        <taxon>Mortierellomycotina</taxon>
        <taxon>Mortierellomycetes</taxon>
        <taxon>Mortierellales</taxon>
        <taxon>Mortierellaceae</taxon>
        <taxon>Entomortierella</taxon>
    </lineage>
</organism>
<dbReference type="InterPro" id="IPR035992">
    <property type="entry name" value="Ricin_B-like_lectins"/>
</dbReference>